<name>A0A0D6PF54_9PROT</name>
<protein>
    <recommendedName>
        <fullName evidence="4">Pilin accessory protein</fullName>
    </recommendedName>
</protein>
<comment type="caution">
    <text evidence="2">The sequence shown here is derived from an EMBL/GenBank/DDBJ whole genome shotgun (WGS) entry which is preliminary data.</text>
</comment>
<reference evidence="2 3" key="1">
    <citation type="submission" date="2012-11" db="EMBL/GenBank/DDBJ databases">
        <title>Whole genome sequence of Acidocella aminolytica 101 = DSM 11237.</title>
        <authorList>
            <person name="Azuma Y."/>
            <person name="Higashiura N."/>
            <person name="Hirakawa H."/>
            <person name="Matsushita K."/>
        </authorList>
    </citation>
    <scope>NUCLEOTIDE SEQUENCE [LARGE SCALE GENOMIC DNA]</scope>
    <source>
        <strain evidence="3">101 / DSM 11237</strain>
    </source>
</reference>
<evidence type="ECO:0000313" key="2">
    <source>
        <dbReference type="EMBL" id="GAN80380.1"/>
    </source>
</evidence>
<dbReference type="EMBL" id="BANC01000045">
    <property type="protein sequence ID" value="GAN80380.1"/>
    <property type="molecule type" value="Genomic_DNA"/>
</dbReference>
<dbReference type="AlphaFoldDB" id="A0A0D6PF54"/>
<dbReference type="OrthoDB" id="9036150at2"/>
<proteinExistence type="predicted"/>
<evidence type="ECO:0000313" key="3">
    <source>
        <dbReference type="Proteomes" id="UP000032668"/>
    </source>
</evidence>
<evidence type="ECO:0000256" key="1">
    <source>
        <dbReference type="SAM" id="MobiDB-lite"/>
    </source>
</evidence>
<feature type="region of interest" description="Disordered" evidence="1">
    <location>
        <begin position="324"/>
        <end position="343"/>
    </location>
</feature>
<organism evidence="2 3">
    <name type="scientific">Acidocella aminolytica 101 = DSM 11237</name>
    <dbReference type="NCBI Taxonomy" id="1120923"/>
    <lineage>
        <taxon>Bacteria</taxon>
        <taxon>Pseudomonadati</taxon>
        <taxon>Pseudomonadota</taxon>
        <taxon>Alphaproteobacteria</taxon>
        <taxon>Acetobacterales</taxon>
        <taxon>Acidocellaceae</taxon>
        <taxon>Acidocella</taxon>
    </lineage>
</organism>
<sequence>MTIAKIIKVGDRQWIAGLVWRSFADRPKLAELREDAKDLGADWVAVRGTSQVIQAGFCPAVESDKPKRIFSLAAAIAQSQEQPWLGIYQLSDDLWWYLAVRDGQAVLPDGDVVGSYETILEARQRHENYADWKYLKGTLGNDLLPILEAARGSDALVPVRSVEPVSPWRVILPGIAAMLVVAGGVWLWHRHVEAVERHRLEALAAERARILAEQKAVSPLLSSPTPDHWLAACAAAIGPVDVSDDGWVNAGIACGATSATVTWKRDTGATVSQRPPGALSGDGNSVVQSISWPALPHGADDAQGLAASDNALYALLQPLGVQAQISAPPTPPRLPGSTNTTKPPPIPAQSVAFTLPVAPFGIGFDQIPGLRLTFLQRKPDGWSIQGMIYGR</sequence>
<dbReference type="InterPro" id="IPR009663">
    <property type="entry name" value="PAP_PilO"/>
</dbReference>
<dbReference type="RefSeq" id="WP_048878794.1">
    <property type="nucleotide sequence ID" value="NZ_BANC01000045.1"/>
</dbReference>
<dbReference type="Proteomes" id="UP000032668">
    <property type="component" value="Unassembled WGS sequence"/>
</dbReference>
<dbReference type="STRING" id="1120923.SAMN02746095_03836"/>
<dbReference type="Pfam" id="PF06864">
    <property type="entry name" value="PAP_PilO"/>
    <property type="match status" value="1"/>
</dbReference>
<keyword evidence="3" id="KW-1185">Reference proteome</keyword>
<gene>
    <name evidence="2" type="ORF">Aam_046_021</name>
</gene>
<evidence type="ECO:0008006" key="4">
    <source>
        <dbReference type="Google" id="ProtNLM"/>
    </source>
</evidence>
<accession>A0A0D6PF54</accession>